<dbReference type="Proteomes" id="UP001059380">
    <property type="component" value="Chromosome"/>
</dbReference>
<proteinExistence type="predicted"/>
<dbReference type="SUPFAM" id="SSF56276">
    <property type="entry name" value="S-adenosylmethionine decarboxylase"/>
    <property type="match status" value="1"/>
</dbReference>
<evidence type="ECO:0000256" key="6">
    <source>
        <dbReference type="ARBA" id="ARBA00023145"/>
    </source>
</evidence>
<evidence type="ECO:0000256" key="2">
    <source>
        <dbReference type="ARBA" id="ARBA00022793"/>
    </source>
</evidence>
<gene>
    <name evidence="10" type="ORF">MOP44_07945</name>
</gene>
<keyword evidence="3" id="KW-0068">Autocatalytic cleavage</keyword>
<evidence type="ECO:0000256" key="5">
    <source>
        <dbReference type="ARBA" id="ARBA00023115"/>
    </source>
</evidence>
<protein>
    <submittedName>
        <fullName evidence="10">S-adenosylmethionine decarboxylase</fullName>
    </submittedName>
</protein>
<evidence type="ECO:0000313" key="11">
    <source>
        <dbReference type="Proteomes" id="UP001059380"/>
    </source>
</evidence>
<name>A0A9J7BZB6_9BACT</name>
<accession>A0A9J7BZB6</accession>
<dbReference type="InterPro" id="IPR003826">
    <property type="entry name" value="AdoMetDC_fam_prok"/>
</dbReference>
<comment type="cofactor">
    <cofactor evidence="1">
        <name>pyruvate</name>
        <dbReference type="ChEBI" id="CHEBI:15361"/>
    </cofactor>
</comment>
<keyword evidence="5" id="KW-0620">Polyamine biosynthesis</keyword>
<dbReference type="AlphaFoldDB" id="A0A9J7BZB6"/>
<dbReference type="Pfam" id="PF02675">
    <property type="entry name" value="AdoMet_dc"/>
    <property type="match status" value="1"/>
</dbReference>
<keyword evidence="4" id="KW-0745">Spermidine biosynthesis</keyword>
<dbReference type="GO" id="GO:0005829">
    <property type="term" value="C:cytosol"/>
    <property type="evidence" value="ECO:0007669"/>
    <property type="project" value="TreeGrafter"/>
</dbReference>
<evidence type="ECO:0000256" key="3">
    <source>
        <dbReference type="ARBA" id="ARBA00022813"/>
    </source>
</evidence>
<dbReference type="Gene3D" id="3.60.90.10">
    <property type="entry name" value="S-adenosylmethionine decarboxylase"/>
    <property type="match status" value="1"/>
</dbReference>
<dbReference type="GO" id="GO:0004014">
    <property type="term" value="F:adenosylmethionine decarboxylase activity"/>
    <property type="evidence" value="ECO:0007669"/>
    <property type="project" value="InterPro"/>
</dbReference>
<organism evidence="10 11">
    <name type="scientific">Occallatibacter riparius</name>
    <dbReference type="NCBI Taxonomy" id="1002689"/>
    <lineage>
        <taxon>Bacteria</taxon>
        <taxon>Pseudomonadati</taxon>
        <taxon>Acidobacteriota</taxon>
        <taxon>Terriglobia</taxon>
        <taxon>Terriglobales</taxon>
        <taxon>Acidobacteriaceae</taxon>
        <taxon>Occallatibacter</taxon>
    </lineage>
</organism>
<dbReference type="EMBL" id="CP093313">
    <property type="protein sequence ID" value="UWZ86990.1"/>
    <property type="molecule type" value="Genomic_DNA"/>
</dbReference>
<dbReference type="PANTHER" id="PTHR33866:SF2">
    <property type="entry name" value="S-ADENOSYLMETHIONINE DECARBOXYLASE PROENZYME"/>
    <property type="match status" value="1"/>
</dbReference>
<dbReference type="KEGG" id="orp:MOP44_07945"/>
<evidence type="ECO:0000313" key="10">
    <source>
        <dbReference type="EMBL" id="UWZ86990.1"/>
    </source>
</evidence>
<dbReference type="PANTHER" id="PTHR33866">
    <property type="entry name" value="S-ADENOSYLMETHIONINE DECARBOXYLASE PROENZYME"/>
    <property type="match status" value="1"/>
</dbReference>
<dbReference type="GO" id="GO:0008295">
    <property type="term" value="P:spermidine biosynthetic process"/>
    <property type="evidence" value="ECO:0007669"/>
    <property type="project" value="UniProtKB-KW"/>
</dbReference>
<keyword evidence="6" id="KW-0865">Zymogen</keyword>
<evidence type="ECO:0000256" key="9">
    <source>
        <dbReference type="ARBA" id="ARBA00023317"/>
    </source>
</evidence>
<reference evidence="10" key="1">
    <citation type="submission" date="2021-04" db="EMBL/GenBank/DDBJ databases">
        <title>Phylogenetic analysis of Acidobacteriaceae.</title>
        <authorList>
            <person name="Qiu L."/>
            <person name="Zhang Q."/>
        </authorList>
    </citation>
    <scope>NUCLEOTIDE SEQUENCE</scope>
    <source>
        <strain evidence="10">DSM 25168</strain>
    </source>
</reference>
<keyword evidence="8" id="KW-0704">Schiff base</keyword>
<evidence type="ECO:0000256" key="8">
    <source>
        <dbReference type="ARBA" id="ARBA00023270"/>
    </source>
</evidence>
<evidence type="ECO:0000256" key="4">
    <source>
        <dbReference type="ARBA" id="ARBA00023066"/>
    </source>
</evidence>
<keyword evidence="11" id="KW-1185">Reference proteome</keyword>
<evidence type="ECO:0000256" key="1">
    <source>
        <dbReference type="ARBA" id="ARBA00001928"/>
    </source>
</evidence>
<dbReference type="InterPro" id="IPR016067">
    <property type="entry name" value="S-AdoMet_deCO2ase_core"/>
</dbReference>
<keyword evidence="2" id="KW-0210">Decarboxylase</keyword>
<evidence type="ECO:0000256" key="7">
    <source>
        <dbReference type="ARBA" id="ARBA00023239"/>
    </source>
</evidence>
<keyword evidence="9" id="KW-0670">Pyruvate</keyword>
<keyword evidence="7" id="KW-0456">Lyase</keyword>
<sequence>MNGTEWIVDAQGCSAHSLRNLDELKALFARIVADLDLRPLGETRWHLFPGTGGITGLCLLSESHLACHTFPEFGSICLNLFCCVPRARWDFEAELARRFSAQSVQVRELSREYSAVEQLMATGTLREVR</sequence>